<dbReference type="Proteomes" id="UP000033187">
    <property type="component" value="Chromosome 1"/>
</dbReference>
<dbReference type="KEGG" id="fiy:BN1229_v1_2279"/>
<dbReference type="InterPro" id="IPR029045">
    <property type="entry name" value="ClpP/crotonase-like_dom_sf"/>
</dbReference>
<gene>
    <name evidence="1" type="ORF">YBN1229_v1_2279</name>
</gene>
<dbReference type="PANTHER" id="PTHR11941">
    <property type="entry name" value="ENOYL-COA HYDRATASE-RELATED"/>
    <property type="match status" value="1"/>
</dbReference>
<dbReference type="RefSeq" id="WP_052743854.1">
    <property type="nucleotide sequence ID" value="NZ_LN829118.1"/>
</dbReference>
<evidence type="ECO:0000313" key="1">
    <source>
        <dbReference type="EMBL" id="CPR19696.1"/>
    </source>
</evidence>
<dbReference type="Pfam" id="PF00378">
    <property type="entry name" value="ECH_1"/>
    <property type="match status" value="1"/>
</dbReference>
<evidence type="ECO:0000313" key="2">
    <source>
        <dbReference type="Proteomes" id="UP000033187"/>
    </source>
</evidence>
<dbReference type="AlphaFoldDB" id="A0A0D6JFZ0"/>
<dbReference type="Gene3D" id="3.90.226.10">
    <property type="entry name" value="2-enoyl-CoA Hydratase, Chain A, domain 1"/>
    <property type="match status" value="1"/>
</dbReference>
<protein>
    <submittedName>
        <fullName evidence="1">Enoyl-CoA hydratase/carnithine racemase</fullName>
    </submittedName>
</protein>
<dbReference type="CDD" id="cd06558">
    <property type="entry name" value="crotonase-like"/>
    <property type="match status" value="1"/>
</dbReference>
<dbReference type="InterPro" id="IPR001753">
    <property type="entry name" value="Enoyl-CoA_hydra/iso"/>
</dbReference>
<keyword evidence="2" id="KW-1185">Reference proteome</keyword>
<accession>A0A0D6JFZ0</accession>
<dbReference type="GO" id="GO:0006635">
    <property type="term" value="P:fatty acid beta-oxidation"/>
    <property type="evidence" value="ECO:0007669"/>
    <property type="project" value="TreeGrafter"/>
</dbReference>
<sequence>MTIDERLDANSVEVSKDGTTTTLTLSRPAKLNSLDSGIVEELLSALEVCRGDGTRLVVFRGAGKGFSGGFDFTGLEEQTEGDLALRFLRVEALLQAVHYAPFVTMALVHGPCFGAAADLVASCTHRIAAPGARFRMPGLRFGVVLGTRRLAEVIGRDNARDVLSKSKILEANEALRIGFLTGIAEQDNWPQLVTEATEAASILSASRLERVLQLTNDDRRDSDLAELARSVMEPGLKTRISDYIASMKKK</sequence>
<dbReference type="PANTHER" id="PTHR11941:SF54">
    <property type="entry name" value="ENOYL-COA HYDRATASE, MITOCHONDRIAL"/>
    <property type="match status" value="1"/>
</dbReference>
<proteinExistence type="predicted"/>
<dbReference type="SUPFAM" id="SSF52096">
    <property type="entry name" value="ClpP/crotonase"/>
    <property type="match status" value="1"/>
</dbReference>
<dbReference type="EMBL" id="LN829119">
    <property type="protein sequence ID" value="CPR19696.1"/>
    <property type="molecule type" value="Genomic_DNA"/>
</dbReference>
<reference evidence="2" key="1">
    <citation type="submission" date="2015-02" db="EMBL/GenBank/DDBJ databases">
        <authorList>
            <person name="Chooi Y.-H."/>
        </authorList>
    </citation>
    <scope>NUCLEOTIDE SEQUENCE [LARGE SCALE GENOMIC DNA]</scope>
    <source>
        <strain evidence="2">strain Y</strain>
    </source>
</reference>
<name>A0A0D6JFZ0_9HYPH</name>
<organism evidence="1 2">
    <name type="scientific">Candidatus Filomicrobium marinum</name>
    <dbReference type="NCBI Taxonomy" id="1608628"/>
    <lineage>
        <taxon>Bacteria</taxon>
        <taxon>Pseudomonadati</taxon>
        <taxon>Pseudomonadota</taxon>
        <taxon>Alphaproteobacteria</taxon>
        <taxon>Hyphomicrobiales</taxon>
        <taxon>Hyphomicrobiaceae</taxon>
        <taxon>Filomicrobium</taxon>
    </lineage>
</organism>
<dbReference type="GO" id="GO:0003824">
    <property type="term" value="F:catalytic activity"/>
    <property type="evidence" value="ECO:0007669"/>
    <property type="project" value="UniProtKB-ARBA"/>
</dbReference>
<dbReference type="KEGG" id="fil:BN1229_v1_2279"/>
<dbReference type="OrthoDB" id="9795727at2"/>